<evidence type="ECO:0000313" key="2">
    <source>
        <dbReference type="Proteomes" id="UP000234206"/>
    </source>
</evidence>
<dbReference type="Proteomes" id="UP000234206">
    <property type="component" value="Unassembled WGS sequence"/>
</dbReference>
<dbReference type="Pfam" id="PF10783">
    <property type="entry name" value="DUF2599"/>
    <property type="match status" value="1"/>
</dbReference>
<dbReference type="InterPro" id="IPR019719">
    <property type="entry name" value="DUF2599"/>
</dbReference>
<gene>
    <name evidence="1" type="ORF">CYJ76_05650</name>
</gene>
<organism evidence="1 2">
    <name type="scientific">Kytococcus schroeteri</name>
    <dbReference type="NCBI Taxonomy" id="138300"/>
    <lineage>
        <taxon>Bacteria</taxon>
        <taxon>Bacillati</taxon>
        <taxon>Actinomycetota</taxon>
        <taxon>Actinomycetes</taxon>
        <taxon>Micrococcales</taxon>
        <taxon>Kytococcaceae</taxon>
        <taxon>Kytococcus</taxon>
    </lineage>
</organism>
<accession>A0A2I1PAY5</accession>
<keyword evidence="2" id="KW-1185">Reference proteome</keyword>
<dbReference type="AlphaFoldDB" id="A0A2I1PAY5"/>
<reference evidence="1 2" key="1">
    <citation type="submission" date="2017-12" db="EMBL/GenBank/DDBJ databases">
        <title>Phylogenetic diversity of female urinary microbiome.</title>
        <authorList>
            <person name="Thomas-White K."/>
            <person name="Wolfe A.J."/>
        </authorList>
    </citation>
    <scope>NUCLEOTIDE SEQUENCE [LARGE SCALE GENOMIC DNA]</scope>
    <source>
        <strain evidence="1 2">UMB1298</strain>
    </source>
</reference>
<protein>
    <submittedName>
        <fullName evidence="1">Uncharacterized protein</fullName>
    </submittedName>
</protein>
<comment type="caution">
    <text evidence="1">The sequence shown here is derived from an EMBL/GenBank/DDBJ whole genome shotgun (WGS) entry which is preliminary data.</text>
</comment>
<name>A0A2I1PAY5_9MICO</name>
<evidence type="ECO:0000313" key="1">
    <source>
        <dbReference type="EMBL" id="PKZ41741.1"/>
    </source>
</evidence>
<sequence length="77" mass="9291">MTPWGRAWTGRATFGYHRDEVRSQLGGRAGWYTGTIREQHYCHVFFGGPTHWEPDYNLESWRRYVSWWRQAQNKCNP</sequence>
<dbReference type="EMBL" id="PKIZ01000009">
    <property type="protein sequence ID" value="PKZ41741.1"/>
    <property type="molecule type" value="Genomic_DNA"/>
</dbReference>
<proteinExistence type="predicted"/>